<gene>
    <name evidence="7" type="ORF">AQI88_27970</name>
</gene>
<evidence type="ECO:0000256" key="1">
    <source>
        <dbReference type="ARBA" id="ARBA00023015"/>
    </source>
</evidence>
<dbReference type="Gene3D" id="1.10.10.60">
    <property type="entry name" value="Homeodomain-like"/>
    <property type="match status" value="1"/>
</dbReference>
<dbReference type="RefSeq" id="WP_067004394.1">
    <property type="nucleotide sequence ID" value="NZ_BNDU01000006.1"/>
</dbReference>
<proteinExistence type="predicted"/>
<dbReference type="InterPro" id="IPR001647">
    <property type="entry name" value="HTH_TetR"/>
</dbReference>
<dbReference type="PANTHER" id="PTHR30055:SF148">
    <property type="entry name" value="TETR-FAMILY TRANSCRIPTIONAL REGULATOR"/>
    <property type="match status" value="1"/>
</dbReference>
<dbReference type="SUPFAM" id="SSF46689">
    <property type="entry name" value="Homeodomain-like"/>
    <property type="match status" value="1"/>
</dbReference>
<dbReference type="GO" id="GO:0000976">
    <property type="term" value="F:transcription cis-regulatory region binding"/>
    <property type="evidence" value="ECO:0007669"/>
    <property type="project" value="TreeGrafter"/>
</dbReference>
<keyword evidence="3" id="KW-0804">Transcription</keyword>
<evidence type="ECO:0000313" key="7">
    <source>
        <dbReference type="EMBL" id="KUM93215.1"/>
    </source>
</evidence>
<sequence length="204" mass="22460">MATKDSPEQNPRPVRTGGRVRSEDARRAVLDAAAELLEAAGYGALTIEGVARHANVAKSTVYRWWKSKGALVMDAYTHTVVTRVPEPDTGTVAGDLTSFISDLYRISAYPLRGRALRGLMAEAQLDPAFAEHFRQWVQSRRTVVTRMLIAAIDRDELPADLDLEHATDLVFGPFWYRLLVGHAPLDPDQASSHVAQLLNGLRGS</sequence>
<keyword evidence="8" id="KW-1185">Reference proteome</keyword>
<dbReference type="PRINTS" id="PR00455">
    <property type="entry name" value="HTHTETR"/>
</dbReference>
<evidence type="ECO:0000259" key="6">
    <source>
        <dbReference type="PROSITE" id="PS50977"/>
    </source>
</evidence>
<dbReference type="InterPro" id="IPR036271">
    <property type="entry name" value="Tet_transcr_reg_TetR-rel_C_sf"/>
</dbReference>
<evidence type="ECO:0000256" key="2">
    <source>
        <dbReference type="ARBA" id="ARBA00023125"/>
    </source>
</evidence>
<dbReference type="SUPFAM" id="SSF48498">
    <property type="entry name" value="Tetracyclin repressor-like, C-terminal domain"/>
    <property type="match status" value="1"/>
</dbReference>
<feature type="DNA-binding region" description="H-T-H motif" evidence="4">
    <location>
        <begin position="46"/>
        <end position="65"/>
    </location>
</feature>
<feature type="region of interest" description="Disordered" evidence="5">
    <location>
        <begin position="1"/>
        <end position="22"/>
    </location>
</feature>
<accession>A0A117PUU7</accession>
<dbReference type="Pfam" id="PF16859">
    <property type="entry name" value="TetR_C_11"/>
    <property type="match status" value="1"/>
</dbReference>
<keyword evidence="2 4" id="KW-0238">DNA-binding</keyword>
<dbReference type="GO" id="GO:0003700">
    <property type="term" value="F:DNA-binding transcription factor activity"/>
    <property type="evidence" value="ECO:0007669"/>
    <property type="project" value="TreeGrafter"/>
</dbReference>
<reference evidence="7 8" key="1">
    <citation type="submission" date="2015-10" db="EMBL/GenBank/DDBJ databases">
        <title>Draft genome sequence of Streptomyces cellostaticus DSM 40189, type strain for the species Streptomyces cellostaticus.</title>
        <authorList>
            <person name="Ruckert C."/>
            <person name="Winkler A."/>
            <person name="Kalinowski J."/>
            <person name="Kampfer P."/>
            <person name="Glaeser S."/>
        </authorList>
    </citation>
    <scope>NUCLEOTIDE SEQUENCE [LARGE SCALE GENOMIC DNA]</scope>
    <source>
        <strain evidence="7 8">DSM 40189</strain>
    </source>
</reference>
<dbReference type="OrthoDB" id="9796019at2"/>
<dbReference type="Proteomes" id="UP000054241">
    <property type="component" value="Unassembled WGS sequence"/>
</dbReference>
<protein>
    <recommendedName>
        <fullName evidence="6">HTH tetR-type domain-containing protein</fullName>
    </recommendedName>
</protein>
<comment type="caution">
    <text evidence="7">The sequence shown here is derived from an EMBL/GenBank/DDBJ whole genome shotgun (WGS) entry which is preliminary data.</text>
</comment>
<dbReference type="EMBL" id="LMWL01000051">
    <property type="protein sequence ID" value="KUM93215.1"/>
    <property type="molecule type" value="Genomic_DNA"/>
</dbReference>
<organism evidence="7 8">
    <name type="scientific">Streptomyces cellostaticus</name>
    <dbReference type="NCBI Taxonomy" id="67285"/>
    <lineage>
        <taxon>Bacteria</taxon>
        <taxon>Bacillati</taxon>
        <taxon>Actinomycetota</taxon>
        <taxon>Actinomycetes</taxon>
        <taxon>Kitasatosporales</taxon>
        <taxon>Streptomycetaceae</taxon>
        <taxon>Streptomyces</taxon>
    </lineage>
</organism>
<dbReference type="InterPro" id="IPR050109">
    <property type="entry name" value="HTH-type_TetR-like_transc_reg"/>
</dbReference>
<dbReference type="InterPro" id="IPR011075">
    <property type="entry name" value="TetR_C"/>
</dbReference>
<keyword evidence="1" id="KW-0805">Transcription regulation</keyword>
<evidence type="ECO:0000256" key="4">
    <source>
        <dbReference type="PROSITE-ProRule" id="PRU00335"/>
    </source>
</evidence>
<evidence type="ECO:0000256" key="3">
    <source>
        <dbReference type="ARBA" id="ARBA00023163"/>
    </source>
</evidence>
<evidence type="ECO:0000313" key="8">
    <source>
        <dbReference type="Proteomes" id="UP000054241"/>
    </source>
</evidence>
<dbReference type="AlphaFoldDB" id="A0A117PUU7"/>
<evidence type="ECO:0000256" key="5">
    <source>
        <dbReference type="SAM" id="MobiDB-lite"/>
    </source>
</evidence>
<dbReference type="Gene3D" id="1.10.357.10">
    <property type="entry name" value="Tetracycline Repressor, domain 2"/>
    <property type="match status" value="1"/>
</dbReference>
<dbReference type="InterPro" id="IPR009057">
    <property type="entry name" value="Homeodomain-like_sf"/>
</dbReference>
<dbReference type="PROSITE" id="PS50977">
    <property type="entry name" value="HTH_TETR_2"/>
    <property type="match status" value="1"/>
</dbReference>
<feature type="domain" description="HTH tetR-type" evidence="6">
    <location>
        <begin position="23"/>
        <end position="83"/>
    </location>
</feature>
<name>A0A117PUU7_9ACTN</name>
<dbReference type="Pfam" id="PF00440">
    <property type="entry name" value="TetR_N"/>
    <property type="match status" value="1"/>
</dbReference>
<dbReference type="PANTHER" id="PTHR30055">
    <property type="entry name" value="HTH-TYPE TRANSCRIPTIONAL REGULATOR RUTR"/>
    <property type="match status" value="1"/>
</dbReference>